<organism evidence="2 3">
    <name type="scientific">Marinomonas posidonica (strain CECT 7376 / NCIMB 14433 / IVIA-Po-181)</name>
    <dbReference type="NCBI Taxonomy" id="491952"/>
    <lineage>
        <taxon>Bacteria</taxon>
        <taxon>Pseudomonadati</taxon>
        <taxon>Pseudomonadota</taxon>
        <taxon>Gammaproteobacteria</taxon>
        <taxon>Oceanospirillales</taxon>
        <taxon>Oceanospirillaceae</taxon>
        <taxon>Marinomonas</taxon>
    </lineage>
</organism>
<evidence type="ECO:0000313" key="2">
    <source>
        <dbReference type="EMBL" id="AEF54011.1"/>
    </source>
</evidence>
<keyword evidence="1" id="KW-0472">Membrane</keyword>
<evidence type="ECO:0000256" key="1">
    <source>
        <dbReference type="SAM" id="Phobius"/>
    </source>
</evidence>
<keyword evidence="1" id="KW-1133">Transmembrane helix</keyword>
<reference evidence="2 3" key="1">
    <citation type="journal article" date="2012" name="Stand. Genomic Sci.">
        <title>Complete genome sequence of Marinomonas posidonica type strain (IVIA-Po-181(T)).</title>
        <authorList>
            <person name="Lucas-Elio P."/>
            <person name="Goodwin L."/>
            <person name="Woyke T."/>
            <person name="Pitluck S."/>
            <person name="Nolan M."/>
            <person name="Kyrpides N.C."/>
            <person name="Detter J.C."/>
            <person name="Copeland A."/>
            <person name="Lu M."/>
            <person name="Bruce D."/>
            <person name="Detter C."/>
            <person name="Tapia R."/>
            <person name="Han S."/>
            <person name="Land M.L."/>
            <person name="Ivanova N."/>
            <person name="Mikhailova N."/>
            <person name="Johnston A.W."/>
            <person name="Sanchez-Amat A."/>
        </authorList>
    </citation>
    <scope>NUCLEOTIDE SEQUENCE [LARGE SCALE GENOMIC DNA]</scope>
    <source>
        <strain evidence="3">CECT 7376 / NCIMB 14433 / IVIA-Po-181</strain>
    </source>
</reference>
<feature type="transmembrane region" description="Helical" evidence="1">
    <location>
        <begin position="22"/>
        <end position="42"/>
    </location>
</feature>
<evidence type="ECO:0000313" key="3">
    <source>
        <dbReference type="Proteomes" id="UP000009230"/>
    </source>
</evidence>
<gene>
    <name evidence="2" type="ordered locus">Mar181_0962</name>
</gene>
<keyword evidence="3" id="KW-1185">Reference proteome</keyword>
<dbReference type="HOGENOM" id="CLU_2700420_0_0_6"/>
<sequence length="73" mass="8210">MKTKAFVPAAKHNKQDNKASDYWSMLFISFIFISAISCFLFANHVNKPNTSSVSSVPVEISTQIIDTDQQRKS</sequence>
<accession>F6CTG2</accession>
<dbReference type="Proteomes" id="UP000009230">
    <property type="component" value="Chromosome"/>
</dbReference>
<keyword evidence="1" id="KW-0812">Transmembrane</keyword>
<dbReference type="EMBL" id="CP002771">
    <property type="protein sequence ID" value="AEF54011.1"/>
    <property type="molecule type" value="Genomic_DNA"/>
</dbReference>
<dbReference type="KEGG" id="mpc:Mar181_0962"/>
<dbReference type="RefSeq" id="WP_013795487.1">
    <property type="nucleotide sequence ID" value="NC_015559.1"/>
</dbReference>
<protein>
    <submittedName>
        <fullName evidence="2">Uncharacterized protein</fullName>
    </submittedName>
</protein>
<dbReference type="STRING" id="491952.Mar181_0962"/>
<dbReference type="AlphaFoldDB" id="F6CTG2"/>
<proteinExistence type="predicted"/>
<name>F6CTG2_MARPP</name>